<feature type="domain" description="Protein kinase" evidence="3">
    <location>
        <begin position="1"/>
        <end position="82"/>
    </location>
</feature>
<name>A0A067D7S7_CITSI</name>
<accession>A0A067D7S7</accession>
<dbReference type="PROSITE" id="PS50011">
    <property type="entry name" value="PROTEIN_KINASE_DOM"/>
    <property type="match status" value="1"/>
</dbReference>
<evidence type="ECO:0000256" key="1">
    <source>
        <dbReference type="ARBA" id="ARBA00022741"/>
    </source>
</evidence>
<proteinExistence type="predicted"/>
<keyword evidence="2" id="KW-0067">ATP-binding</keyword>
<dbReference type="GO" id="GO:0007166">
    <property type="term" value="P:cell surface receptor signaling pathway"/>
    <property type="evidence" value="ECO:0007669"/>
    <property type="project" value="InterPro"/>
</dbReference>
<dbReference type="PANTHER" id="PTHR27005">
    <property type="entry name" value="WALL-ASSOCIATED RECEPTOR KINASE-LIKE 21"/>
    <property type="match status" value="1"/>
</dbReference>
<dbReference type="InterPro" id="IPR011009">
    <property type="entry name" value="Kinase-like_dom_sf"/>
</dbReference>
<dbReference type="SUPFAM" id="SSF56112">
    <property type="entry name" value="Protein kinase-like (PK-like)"/>
    <property type="match status" value="1"/>
</dbReference>
<dbReference type="GO" id="GO:0004672">
    <property type="term" value="F:protein kinase activity"/>
    <property type="evidence" value="ECO:0007669"/>
    <property type="project" value="InterPro"/>
</dbReference>
<organism evidence="4 5">
    <name type="scientific">Citrus sinensis</name>
    <name type="common">Sweet orange</name>
    <name type="synonym">Citrus aurantium var. sinensis</name>
    <dbReference type="NCBI Taxonomy" id="2711"/>
    <lineage>
        <taxon>Eukaryota</taxon>
        <taxon>Viridiplantae</taxon>
        <taxon>Streptophyta</taxon>
        <taxon>Embryophyta</taxon>
        <taxon>Tracheophyta</taxon>
        <taxon>Spermatophyta</taxon>
        <taxon>Magnoliopsida</taxon>
        <taxon>eudicotyledons</taxon>
        <taxon>Gunneridae</taxon>
        <taxon>Pentapetalae</taxon>
        <taxon>rosids</taxon>
        <taxon>malvids</taxon>
        <taxon>Sapindales</taxon>
        <taxon>Rutaceae</taxon>
        <taxon>Aurantioideae</taxon>
        <taxon>Citrus</taxon>
    </lineage>
</organism>
<protein>
    <recommendedName>
        <fullName evidence="3">Protein kinase domain-containing protein</fullName>
    </recommendedName>
</protein>
<dbReference type="PANTHER" id="PTHR27005:SF467">
    <property type="entry name" value="PROTEIN KINASE, PUTATIVE-RELATED"/>
    <property type="match status" value="1"/>
</dbReference>
<evidence type="ECO:0000313" key="5">
    <source>
        <dbReference type="Proteomes" id="UP000027120"/>
    </source>
</evidence>
<feature type="non-terminal residue" evidence="4">
    <location>
        <position position="82"/>
    </location>
</feature>
<dbReference type="SMR" id="A0A067D7S7"/>
<dbReference type="GO" id="GO:0005524">
    <property type="term" value="F:ATP binding"/>
    <property type="evidence" value="ECO:0007669"/>
    <property type="project" value="UniProtKB-KW"/>
</dbReference>
<dbReference type="Proteomes" id="UP000027120">
    <property type="component" value="Unassembled WGS sequence"/>
</dbReference>
<dbReference type="EMBL" id="KK787302">
    <property type="protein sequence ID" value="KDO38888.1"/>
    <property type="molecule type" value="Genomic_DNA"/>
</dbReference>
<dbReference type="Gene3D" id="1.10.510.10">
    <property type="entry name" value="Transferase(Phosphotransferase) domain 1"/>
    <property type="match status" value="1"/>
</dbReference>
<dbReference type="InterPro" id="IPR000719">
    <property type="entry name" value="Prot_kinase_dom"/>
</dbReference>
<evidence type="ECO:0000313" key="4">
    <source>
        <dbReference type="EMBL" id="KDO38888.1"/>
    </source>
</evidence>
<reference evidence="4 5" key="1">
    <citation type="submission" date="2014-04" db="EMBL/GenBank/DDBJ databases">
        <authorList>
            <consortium name="International Citrus Genome Consortium"/>
            <person name="Gmitter F."/>
            <person name="Chen C."/>
            <person name="Farmerie W."/>
            <person name="Harkins T."/>
            <person name="Desany B."/>
            <person name="Mohiuddin M."/>
            <person name="Kodira C."/>
            <person name="Borodovsky M."/>
            <person name="Lomsadze A."/>
            <person name="Burns P."/>
            <person name="Jenkins J."/>
            <person name="Prochnik S."/>
            <person name="Shu S."/>
            <person name="Chapman J."/>
            <person name="Pitluck S."/>
            <person name="Schmutz J."/>
            <person name="Rokhsar D."/>
        </authorList>
    </citation>
    <scope>NUCLEOTIDE SEQUENCE</scope>
</reference>
<sequence>MKHRLKVAMEIANAVAYLHVRFSRPIVFRDIKPSTLLFQERNVAKFFNFSVSISIPEGKTHVNDTDKLIGTLGFIAPECMTT</sequence>
<evidence type="ECO:0000256" key="2">
    <source>
        <dbReference type="ARBA" id="ARBA00022840"/>
    </source>
</evidence>
<evidence type="ECO:0000259" key="3">
    <source>
        <dbReference type="PROSITE" id="PS50011"/>
    </source>
</evidence>
<dbReference type="InterPro" id="IPR045274">
    <property type="entry name" value="WAK-like"/>
</dbReference>
<dbReference type="Pfam" id="PF00069">
    <property type="entry name" value="Pkinase"/>
    <property type="match status" value="1"/>
</dbReference>
<keyword evidence="5" id="KW-1185">Reference proteome</keyword>
<keyword evidence="1" id="KW-0547">Nucleotide-binding</keyword>
<dbReference type="AlphaFoldDB" id="A0A067D7S7"/>
<gene>
    <name evidence="4" type="ORF">CISIN_1g040586mg</name>
</gene>